<proteinExistence type="predicted"/>
<organism evidence="1">
    <name type="scientific">Rhizophora mucronata</name>
    <name type="common">Asiatic mangrove</name>
    <dbReference type="NCBI Taxonomy" id="61149"/>
    <lineage>
        <taxon>Eukaryota</taxon>
        <taxon>Viridiplantae</taxon>
        <taxon>Streptophyta</taxon>
        <taxon>Embryophyta</taxon>
        <taxon>Tracheophyta</taxon>
        <taxon>Spermatophyta</taxon>
        <taxon>Magnoliopsida</taxon>
        <taxon>eudicotyledons</taxon>
        <taxon>Gunneridae</taxon>
        <taxon>Pentapetalae</taxon>
        <taxon>rosids</taxon>
        <taxon>fabids</taxon>
        <taxon>Malpighiales</taxon>
        <taxon>Rhizophoraceae</taxon>
        <taxon>Rhizophora</taxon>
    </lineage>
</organism>
<name>A0A2P2PIE3_RHIMU</name>
<accession>A0A2P2PIE3</accession>
<sequence>MALVRHIIMRENMLDRFTSYQNMQREMDDYDWLNSQVTKFQWWIWSSHYFQTQTN</sequence>
<dbReference type="EMBL" id="GGEC01074046">
    <property type="protein sequence ID" value="MBX54530.1"/>
    <property type="molecule type" value="Transcribed_RNA"/>
</dbReference>
<protein>
    <submittedName>
        <fullName evidence="1">Uncharacterized protein</fullName>
    </submittedName>
</protein>
<evidence type="ECO:0000313" key="1">
    <source>
        <dbReference type="EMBL" id="MBX54530.1"/>
    </source>
</evidence>
<dbReference type="AlphaFoldDB" id="A0A2P2PIE3"/>
<reference evidence="1" key="1">
    <citation type="submission" date="2018-02" db="EMBL/GenBank/DDBJ databases">
        <title>Rhizophora mucronata_Transcriptome.</title>
        <authorList>
            <person name="Meera S.P."/>
            <person name="Sreeshan A."/>
            <person name="Augustine A."/>
        </authorList>
    </citation>
    <scope>NUCLEOTIDE SEQUENCE</scope>
    <source>
        <tissue evidence="1">Leaf</tissue>
    </source>
</reference>